<name>A0ACC1MBA6_9FUNG</name>
<dbReference type="EC" id="2.7.1.67" evidence="1"/>
<accession>A0ACC1MBA6</accession>
<keyword evidence="1" id="KW-0418">Kinase</keyword>
<dbReference type="Proteomes" id="UP001139981">
    <property type="component" value="Unassembled WGS sequence"/>
</dbReference>
<gene>
    <name evidence="1" type="primary">STT4</name>
    <name evidence="1" type="ORF">IWW38_000218</name>
</gene>
<keyword evidence="2" id="KW-1185">Reference proteome</keyword>
<evidence type="ECO:0000313" key="2">
    <source>
        <dbReference type="Proteomes" id="UP001139981"/>
    </source>
</evidence>
<proteinExistence type="predicted"/>
<keyword evidence="1" id="KW-0808">Transferase</keyword>
<protein>
    <submittedName>
        <fullName evidence="1">Phosphatidylinositol-4- kinase</fullName>
        <ecNumber evidence="1">2.7.1.67</ecNumber>
    </submittedName>
</protein>
<comment type="caution">
    <text evidence="1">The sequence shown here is derived from an EMBL/GenBank/DDBJ whole genome shotgun (WGS) entry which is preliminary data.</text>
</comment>
<sequence length="2295" mass="251951">MESLDLHSLILEELSSVLAYTCDIKSNALESDAAVQRIIAQCPALPSTHGSAGASQTVVVVNRRHENAVLALGKILGQTASDDVRRVLLDRVLAYLDALPGYSYSSSAFGVDGVPTEHWFLESLVRRLLTCAAQSSELAPVVLEHIWKHLNGLVDIIESGDLERSAVFALPALLGSMEALEQTAFRFCVADVLRADALAARLLAPAVTNSIHKAVSESSTGVAARRTVSLYLQRGIGLSGNYVLAQFQLVLRAVLESRLAVQLVESGHLKREVIDRKEPSQLWDLISQLDVHHSVSDCDNPELQSAYTRILLFGMQTYRETRVLLLQTPLVLGSTDLTTRSMVATGMSIMYRSLYAGSLACLLLGRLDEVLLSNIFEHIRSDAAQRLSSLTVVCFRVLATISAFFPSSREAIVSAVSGFVTSPPEGLAEELDDEGRMTEQEEVLVLPAATTLASCMRLGSTSRQRIVSAIHTLFNALAVNRIGAPAAAVTRRTIRISRNVILALSQLAQLYKDPEITSLVVSMICAPRFINSPPLVALAIQRAANVATIAQHQVFVDIVGAALKRIAFGKGSDDAANSSAGQTLATLAWNVASRKDVVEDYFCATLRSFVDASVATALAPKFKRRAVTPLSVYLPILYTLVSAEGYAIDKEATAEQISLWRNFWFHMVVRGYLTEKSHVSAYGKIYATLAAKSPILVHPSSVNYLETEIEYNSILQREYSDASLAQLRLALAPIVSSQSQALLRNVSFSQAAFLLSVYNVEIARAAAGNCATVLRYFSNSAVTSSSLLPAIESIADLAISAYVRETTSKRWSIEASLAGSGARNDALATSSQLKDGPAALPTMAQVRELMVASCHHLVLVSKWAQRFVDKIMRTFPQALLDKSVVRTLLELVQLVWKSCKAEQDDQFVPVYWFTSQTLGITLQLPDSIAYRKTLFARFAACAKRWLELVGKAAPMELETLLQVYLSTPCDDDLNYEPHIGHALALEVGNGIKYSMAPSVDSSTAVVALPPNSAPFAYRLGLRDYLRGFIGHGTDAQALKKFLSDIYEHAKENPGMPLSPDGPSMREVIDKMHHATHHLVAAPRIDRELARLLVWVPLTLFDEGLMRATSHMWTTLMVERADVEVLIMVELTIAWTWLIQQHQGLFSQRFEPKSPFAAKMSYTPSDKSARSRGYAVISRALAPHMLLIEFIMQRFDSVKHLPHSNFNVINAILRILQVTFDNLQRITTNALARGPLFMLVHLGFKLLKLGFESSPILETKLRDGLYKIAFRWFALPPRWSFSGSKATLAKEIQVLIDVRHTVKGDTPVLSIVPQQAGRWTTTGAVPHVASSIASSPSAMGSNALSLTALNSTTTASSPLQAPQILLAPPALFQHSNNNHHHHLHLPHPHPHLSQHLRGLNPLHRHKRHSSKVLAGGAAAAECSGATSVTSLSEDDASIGDMILNTPREQLKRRALRNQSLLLLLLENEICRMATWANPTDQKIGYFPDVSRFARNAEMTESGWQNLVVDAWVADPRLAVQLTQRFSHPAVKRELTSLICKFPGELVKEPDALPLLIDQLRASGSAQQLPPVTGGGQGQSSLLLSKSTLRNGSGDAIYGAMGATGGMFNNLGAPLTFREQKFLIYWSAVPPITSTAYLASAQSRNPLALQYSMRALECFPVDVTFFYIPQLVQALRHDLSGYVERAIISSAKISQHFAHQIIWNMKANMFKDEDSQVADSLKPALDRVVEQIVDGLSGEDRVYYEKEFAFFGEVTGISGKLKPFIKKSKLEKKRKIDEEMQKIQVEPGVYLPSNPDGTVVDIDYDSGRPLQSHAKAPFMATFIISKPQVSADEVQELLKESERTVTPPGRLDDEDDSSAASVMSTSSSLSDVVESNAMSICLPVLEELRPLSAQIELAHSDMKESNGNDAEKEEGEEVGASQPVDESKDIDADMLASKLAQTKIQAFRSYGSVISDAPDLIGISSRLTEAPVSRPSRDTTRSRSAGTGPPATDKAAVGSMMRKRASSSAHLSLARSTTDRSKSESSKRQQQRDAVISRLSAIFKVGDDCRQDVLALQLISVFKNIFTSCGLDLYLFPYRVVATAPGCGVIDVIPNSISRDQMGREKVNSLSDYFATKYHGVDSIQYQQARSNFVQSLAAYSVLTYLLQFKDRHNGNIMLDDQGHIVHIDFGFILDIAPGGITFESAPFKLTTEYIQVMGGSAEAQPYRLFCELCIKAYLASRPYAENIIQIVALMLDSGLPCFKGETTLTKLRGRFQLDKTERDAAQFMADRINDSFENRFTVLYDQFQKATNGIPH</sequence>
<evidence type="ECO:0000313" key="1">
    <source>
        <dbReference type="EMBL" id="KAJ2900843.1"/>
    </source>
</evidence>
<reference evidence="1" key="1">
    <citation type="submission" date="2022-07" db="EMBL/GenBank/DDBJ databases">
        <title>Phylogenomic reconstructions and comparative analyses of Kickxellomycotina fungi.</title>
        <authorList>
            <person name="Reynolds N.K."/>
            <person name="Stajich J.E."/>
            <person name="Barry K."/>
            <person name="Grigoriev I.V."/>
            <person name="Crous P."/>
            <person name="Smith M.E."/>
        </authorList>
    </citation>
    <scope>NUCLEOTIDE SEQUENCE</scope>
    <source>
        <strain evidence="1">CBS 190363</strain>
    </source>
</reference>
<organism evidence="1 2">
    <name type="scientific">Coemansia aciculifera</name>
    <dbReference type="NCBI Taxonomy" id="417176"/>
    <lineage>
        <taxon>Eukaryota</taxon>
        <taxon>Fungi</taxon>
        <taxon>Fungi incertae sedis</taxon>
        <taxon>Zoopagomycota</taxon>
        <taxon>Kickxellomycotina</taxon>
        <taxon>Kickxellomycetes</taxon>
        <taxon>Kickxellales</taxon>
        <taxon>Kickxellaceae</taxon>
        <taxon>Coemansia</taxon>
    </lineage>
</organism>
<dbReference type="EMBL" id="JANBVB010000002">
    <property type="protein sequence ID" value="KAJ2900843.1"/>
    <property type="molecule type" value="Genomic_DNA"/>
</dbReference>